<dbReference type="SUPFAM" id="SSF47616">
    <property type="entry name" value="GST C-terminal domain-like"/>
    <property type="match status" value="1"/>
</dbReference>
<dbReference type="AlphaFoldDB" id="A0A9P7JSY8"/>
<dbReference type="InterPro" id="IPR004045">
    <property type="entry name" value="Glutathione_S-Trfase_N"/>
</dbReference>
<dbReference type="PROSITE" id="PS50404">
    <property type="entry name" value="GST_NTER"/>
    <property type="match status" value="1"/>
</dbReference>
<name>A0A9P7JSY8_9AGAM</name>
<dbReference type="OrthoDB" id="4951845at2759"/>
<dbReference type="EMBL" id="JABBWM010000035">
    <property type="protein sequence ID" value="KAG2106574.1"/>
    <property type="molecule type" value="Genomic_DNA"/>
</dbReference>
<dbReference type="SUPFAM" id="SSF52833">
    <property type="entry name" value="Thioredoxin-like"/>
    <property type="match status" value="1"/>
</dbReference>
<evidence type="ECO:0000313" key="3">
    <source>
        <dbReference type="Proteomes" id="UP000823399"/>
    </source>
</evidence>
<dbReference type="Gene3D" id="1.20.1050.10">
    <property type="match status" value="1"/>
</dbReference>
<keyword evidence="3" id="KW-1185">Reference proteome</keyword>
<dbReference type="GeneID" id="64696074"/>
<accession>A0A9P7JSY8</accession>
<dbReference type="RefSeq" id="XP_041291612.1">
    <property type="nucleotide sequence ID" value="XM_041433815.1"/>
</dbReference>
<proteinExistence type="predicted"/>
<dbReference type="Gene3D" id="3.40.30.10">
    <property type="entry name" value="Glutaredoxin"/>
    <property type="match status" value="1"/>
</dbReference>
<dbReference type="InterPro" id="IPR036249">
    <property type="entry name" value="Thioredoxin-like_sf"/>
</dbReference>
<dbReference type="Proteomes" id="UP000823399">
    <property type="component" value="Unassembled WGS sequence"/>
</dbReference>
<dbReference type="Pfam" id="PF22041">
    <property type="entry name" value="GST_C_7"/>
    <property type="match status" value="1"/>
</dbReference>
<protein>
    <recommendedName>
        <fullName evidence="1">GST N-terminal domain-containing protein</fullName>
    </recommendedName>
</protein>
<evidence type="ECO:0000313" key="2">
    <source>
        <dbReference type="EMBL" id="KAG2106574.1"/>
    </source>
</evidence>
<sequence length="294" mass="33858">MVRANYNRLNRKKEAQCLAGNIGDDRIFEFKDMGDASPLFSIRWNQLTITMKPLILYDIPSQLPGSYWSPNTSKPRFVLSYKELPFETVWVEYPDIASVLKGLGLAPKKRPDGTDIYTVPVLSDPNTGALIDESLEIAAYLEKTYPAKPIFPHGSQMLIRVFNSAYLNDAHPIIKLIYVRTAEILNPASVEYFRRTRSERFQLPWEDFSPEGPKRDGDWAYLEQSFSKGEALREKSGTEWVMGDTFSYADIIVASRLFWYKRVLKEDEWARISSWNGGRWAKVLDKVQQECHLA</sequence>
<gene>
    <name evidence="2" type="ORF">F5147DRAFT_653812</name>
</gene>
<comment type="caution">
    <text evidence="2">The sequence shown here is derived from an EMBL/GenBank/DDBJ whole genome shotgun (WGS) entry which is preliminary data.</text>
</comment>
<dbReference type="Pfam" id="PF13409">
    <property type="entry name" value="GST_N_2"/>
    <property type="match status" value="1"/>
</dbReference>
<feature type="domain" description="GST N-terminal" evidence="1">
    <location>
        <begin position="59"/>
        <end position="149"/>
    </location>
</feature>
<reference evidence="2" key="1">
    <citation type="journal article" date="2020" name="New Phytol.">
        <title>Comparative genomics reveals dynamic genome evolution in host specialist ectomycorrhizal fungi.</title>
        <authorList>
            <person name="Lofgren L.A."/>
            <person name="Nguyen N.H."/>
            <person name="Vilgalys R."/>
            <person name="Ruytinx J."/>
            <person name="Liao H.L."/>
            <person name="Branco S."/>
            <person name="Kuo A."/>
            <person name="LaButti K."/>
            <person name="Lipzen A."/>
            <person name="Andreopoulos W."/>
            <person name="Pangilinan J."/>
            <person name="Riley R."/>
            <person name="Hundley H."/>
            <person name="Na H."/>
            <person name="Barry K."/>
            <person name="Grigoriev I.V."/>
            <person name="Stajich J.E."/>
            <person name="Kennedy P.G."/>
        </authorList>
    </citation>
    <scope>NUCLEOTIDE SEQUENCE</scope>
    <source>
        <strain evidence="2">FC423</strain>
    </source>
</reference>
<dbReference type="InterPro" id="IPR054416">
    <property type="entry name" value="GST_UstS-like_C"/>
</dbReference>
<evidence type="ECO:0000259" key="1">
    <source>
        <dbReference type="PROSITE" id="PS50404"/>
    </source>
</evidence>
<organism evidence="2 3">
    <name type="scientific">Suillus discolor</name>
    <dbReference type="NCBI Taxonomy" id="1912936"/>
    <lineage>
        <taxon>Eukaryota</taxon>
        <taxon>Fungi</taxon>
        <taxon>Dikarya</taxon>
        <taxon>Basidiomycota</taxon>
        <taxon>Agaricomycotina</taxon>
        <taxon>Agaricomycetes</taxon>
        <taxon>Agaricomycetidae</taxon>
        <taxon>Boletales</taxon>
        <taxon>Suillineae</taxon>
        <taxon>Suillaceae</taxon>
        <taxon>Suillus</taxon>
    </lineage>
</organism>
<dbReference type="InterPro" id="IPR036282">
    <property type="entry name" value="Glutathione-S-Trfase_C_sf"/>
</dbReference>